<accession>A0A562IE85</accession>
<sequence length="192" mass="19510">MPALLAAARTGRPADLLLVAEPGAPLRPRLSAAGFPLVAEADLVVGPASDAVVPAPETHGAPPGGSVLRLAFATGSDRSLTAFKDALWVAGEVASARYRDPADPGGPAVEVSAEPDADPLGRELLAELVRTGPRTLTELRRHTLTETLYRATDATRAVTALLAAGAVARDPEHGRLGGDVLIIARPGAGSAA</sequence>
<evidence type="ECO:0000313" key="2">
    <source>
        <dbReference type="Proteomes" id="UP000319825"/>
    </source>
</evidence>
<protein>
    <submittedName>
        <fullName evidence="1">Uncharacterized protein</fullName>
    </submittedName>
</protein>
<organism evidence="1 2">
    <name type="scientific">Micromonospora olivasterospora</name>
    <dbReference type="NCBI Taxonomy" id="1880"/>
    <lineage>
        <taxon>Bacteria</taxon>
        <taxon>Bacillati</taxon>
        <taxon>Actinomycetota</taxon>
        <taxon>Actinomycetes</taxon>
        <taxon>Micromonosporales</taxon>
        <taxon>Micromonosporaceae</taxon>
        <taxon>Micromonospora</taxon>
    </lineage>
</organism>
<evidence type="ECO:0000313" key="1">
    <source>
        <dbReference type="EMBL" id="TWH69166.1"/>
    </source>
</evidence>
<comment type="caution">
    <text evidence="1">The sequence shown here is derived from an EMBL/GenBank/DDBJ whole genome shotgun (WGS) entry which is preliminary data.</text>
</comment>
<dbReference type="EMBL" id="VLKE01000001">
    <property type="protein sequence ID" value="TWH69166.1"/>
    <property type="molecule type" value="Genomic_DNA"/>
</dbReference>
<gene>
    <name evidence="1" type="ORF">JD77_04173</name>
</gene>
<name>A0A562IE85_MICOL</name>
<keyword evidence="2" id="KW-1185">Reference proteome</keyword>
<reference evidence="1 2" key="1">
    <citation type="submission" date="2019-07" db="EMBL/GenBank/DDBJ databases">
        <title>R&amp;d 2014.</title>
        <authorList>
            <person name="Klenk H.-P."/>
        </authorList>
    </citation>
    <scope>NUCLEOTIDE SEQUENCE [LARGE SCALE GENOMIC DNA]</scope>
    <source>
        <strain evidence="1 2">DSM 43868</strain>
    </source>
</reference>
<dbReference type="AlphaFoldDB" id="A0A562IE85"/>
<proteinExistence type="predicted"/>
<dbReference type="Proteomes" id="UP000319825">
    <property type="component" value="Unassembled WGS sequence"/>
</dbReference>